<proteinExistence type="predicted"/>
<dbReference type="GeneID" id="61263412"/>
<evidence type="ECO:0000313" key="3">
    <source>
        <dbReference type="EMBL" id="QPT53290.1"/>
    </source>
</evidence>
<feature type="compositionally biased region" description="Low complexity" evidence="1">
    <location>
        <begin position="1"/>
        <end position="19"/>
    </location>
</feature>
<reference evidence="3 4" key="1">
    <citation type="submission" date="2020-12" db="EMBL/GenBank/DDBJ databases">
        <title>FDA dAtabase for Regulatory Grade micrObial Sequences (FDA-ARGOS): Supporting development and validation of Infectious Disease Dx tests.</title>
        <authorList>
            <person name="Sproer C."/>
            <person name="Gronow S."/>
            <person name="Severitt S."/>
            <person name="Schroder I."/>
            <person name="Tallon L."/>
            <person name="Sadzewicz L."/>
            <person name="Zhao X."/>
            <person name="Boylan J."/>
            <person name="Ott S."/>
            <person name="Bowen H."/>
            <person name="Vavikolanu K."/>
            <person name="Mehta A."/>
            <person name="Aluvathingal J."/>
            <person name="Nadendla S."/>
            <person name="Lowell S."/>
            <person name="Myers T."/>
            <person name="Yan Y."/>
            <person name="Sichtig H."/>
        </authorList>
    </citation>
    <scope>NUCLEOTIDE SEQUENCE [LARGE SCALE GENOMIC DNA]</scope>
    <source>
        <strain evidence="3 4">FDAARGOS_864</strain>
    </source>
</reference>
<feature type="region of interest" description="Disordered" evidence="1">
    <location>
        <begin position="1"/>
        <end position="44"/>
    </location>
</feature>
<dbReference type="EMBL" id="CP065738">
    <property type="protein sequence ID" value="QPT53290.1"/>
    <property type="molecule type" value="Genomic_DNA"/>
</dbReference>
<evidence type="ECO:0000313" key="4">
    <source>
        <dbReference type="Proteomes" id="UP000594975"/>
    </source>
</evidence>
<dbReference type="Gene3D" id="1.10.150.80">
    <property type="entry name" value="HRDC domain"/>
    <property type="match status" value="2"/>
</dbReference>
<dbReference type="Pfam" id="PF00570">
    <property type="entry name" value="HRDC"/>
    <property type="match status" value="1"/>
</dbReference>
<dbReference type="PANTHER" id="PTHR47649">
    <property type="entry name" value="RIBONUCLEASE D"/>
    <property type="match status" value="1"/>
</dbReference>
<dbReference type="InterPro" id="IPR002121">
    <property type="entry name" value="HRDC_dom"/>
</dbReference>
<dbReference type="InterPro" id="IPR002562">
    <property type="entry name" value="3'-5'_exonuclease_dom"/>
</dbReference>
<dbReference type="Proteomes" id="UP000594975">
    <property type="component" value="Chromosome"/>
</dbReference>
<dbReference type="InterPro" id="IPR051086">
    <property type="entry name" value="RNase_D-like"/>
</dbReference>
<evidence type="ECO:0000259" key="2">
    <source>
        <dbReference type="PROSITE" id="PS50967"/>
    </source>
</evidence>
<dbReference type="InterPro" id="IPR036397">
    <property type="entry name" value="RNaseH_sf"/>
</dbReference>
<dbReference type="Pfam" id="PF18305">
    <property type="entry name" value="DNA_pol_A_exoN"/>
    <property type="match status" value="1"/>
</dbReference>
<dbReference type="GO" id="GO:0000166">
    <property type="term" value="F:nucleotide binding"/>
    <property type="evidence" value="ECO:0007669"/>
    <property type="project" value="InterPro"/>
</dbReference>
<dbReference type="SUPFAM" id="SSF53098">
    <property type="entry name" value="Ribonuclease H-like"/>
    <property type="match status" value="1"/>
</dbReference>
<dbReference type="SUPFAM" id="SSF47819">
    <property type="entry name" value="HRDC-like"/>
    <property type="match status" value="1"/>
</dbReference>
<feature type="domain" description="HRDC" evidence="2">
    <location>
        <begin position="250"/>
        <end position="330"/>
    </location>
</feature>
<dbReference type="GO" id="GO:0003676">
    <property type="term" value="F:nucleic acid binding"/>
    <property type="evidence" value="ECO:0007669"/>
    <property type="project" value="InterPro"/>
</dbReference>
<dbReference type="InterPro" id="IPR041605">
    <property type="entry name" value="Exo_C"/>
</dbReference>
<organism evidence="3 4">
    <name type="scientific">Rothia kristinae</name>
    <dbReference type="NCBI Taxonomy" id="37923"/>
    <lineage>
        <taxon>Bacteria</taxon>
        <taxon>Bacillati</taxon>
        <taxon>Actinomycetota</taxon>
        <taxon>Actinomycetes</taxon>
        <taxon>Micrococcales</taxon>
        <taxon>Micrococcaceae</taxon>
        <taxon>Rothia</taxon>
    </lineage>
</organism>
<dbReference type="KEGG" id="rkr:I6G21_08420"/>
<dbReference type="InterPro" id="IPR012337">
    <property type="entry name" value="RNaseH-like_sf"/>
</dbReference>
<dbReference type="Pfam" id="PF01612">
    <property type="entry name" value="DNA_pol_A_exo1"/>
    <property type="match status" value="1"/>
</dbReference>
<sequence length="428" mass="46893">MSEATASVPSASSPATPDPGQLGLDPTLSIPEVVPLDSPHDGVPRVIDTPEGLARAARMLTEATGPVAIDTERASGIRYGQRPFLVQLKRGDSPILLVDPEAFPDLLPLQEALRGVEWIIHAATQDLPSLRQVGMAPDALFDTELAGRLLGYAHVGLGAMTEDLLGYHLAKEHSAADWSTRPLPESWLVYAALDVELLADLREAVIAQLDTQGKLEWARQEFAHEIEQAAHPAPAKDPWRRTKGLRQLRTRRQLTALRNLWTEREKLAEAKDIAPKRLMKDSVLIAGAKAMPRSVPALVQIPGFHTKLIKREAVRWVSAIREAAQDPDPVPMTVPSDTPPPIKAWEPKRPRSLALLTASRARLAELAEQTGTPVENLLTPDHLRRLCWDHAQEDPGQLGAQLEQLGARPWQIQLCAAPLAEVWADTPA</sequence>
<dbReference type="CDD" id="cd06142">
    <property type="entry name" value="RNaseD_exo"/>
    <property type="match status" value="1"/>
</dbReference>
<dbReference type="AlphaFoldDB" id="A0A7T3F9B7"/>
<dbReference type="InterPro" id="IPR010997">
    <property type="entry name" value="HRDC-like_sf"/>
</dbReference>
<dbReference type="GO" id="GO:0008408">
    <property type="term" value="F:3'-5' exonuclease activity"/>
    <property type="evidence" value="ECO:0007669"/>
    <property type="project" value="InterPro"/>
</dbReference>
<dbReference type="PROSITE" id="PS50967">
    <property type="entry name" value="HRDC"/>
    <property type="match status" value="1"/>
</dbReference>
<protein>
    <submittedName>
        <fullName evidence="3">Ribonuclease D</fullName>
    </submittedName>
</protein>
<dbReference type="SMART" id="SM00474">
    <property type="entry name" value="35EXOc"/>
    <property type="match status" value="1"/>
</dbReference>
<dbReference type="Gene3D" id="3.30.420.10">
    <property type="entry name" value="Ribonuclease H-like superfamily/Ribonuclease H"/>
    <property type="match status" value="1"/>
</dbReference>
<gene>
    <name evidence="3" type="ORF">I6G21_08420</name>
</gene>
<accession>A0A7T3F9B7</accession>
<name>A0A7T3F9B7_9MICC</name>
<dbReference type="PANTHER" id="PTHR47649:SF1">
    <property type="entry name" value="RIBONUCLEASE D"/>
    <property type="match status" value="1"/>
</dbReference>
<evidence type="ECO:0000256" key="1">
    <source>
        <dbReference type="SAM" id="MobiDB-lite"/>
    </source>
</evidence>
<dbReference type="SMART" id="SM00341">
    <property type="entry name" value="HRDC"/>
    <property type="match status" value="1"/>
</dbReference>
<dbReference type="InterPro" id="IPR044876">
    <property type="entry name" value="HRDC_dom_sf"/>
</dbReference>
<dbReference type="GO" id="GO:0006139">
    <property type="term" value="P:nucleobase-containing compound metabolic process"/>
    <property type="evidence" value="ECO:0007669"/>
    <property type="project" value="InterPro"/>
</dbReference>
<dbReference type="RefSeq" id="WP_099049727.1">
    <property type="nucleotide sequence ID" value="NZ_CP065738.1"/>
</dbReference>